<gene>
    <name evidence="5" type="primary">malT</name>
    <name evidence="5" type="ORF">EAL2_808p02890</name>
</gene>
<protein>
    <submittedName>
        <fullName evidence="5">HTH-type transcriptional regulator MalT</fullName>
    </submittedName>
</protein>
<keyword evidence="1" id="KW-0805">Transcription regulation</keyword>
<dbReference type="InterPro" id="IPR011990">
    <property type="entry name" value="TPR-like_helical_dom_sf"/>
</dbReference>
<dbReference type="InterPro" id="IPR059106">
    <property type="entry name" value="WHD_MalT"/>
</dbReference>
<feature type="domain" description="HTH luxR-type" evidence="4">
    <location>
        <begin position="805"/>
        <end position="870"/>
    </location>
</feature>
<dbReference type="HOGENOM" id="CLU_006325_2_0_9"/>
<dbReference type="InterPro" id="IPR019734">
    <property type="entry name" value="TPR_rpt"/>
</dbReference>
<accession>W8T7T4</accession>
<dbReference type="eggNOG" id="COG2909">
    <property type="taxonomic scope" value="Bacteria"/>
</dbReference>
<evidence type="ECO:0000256" key="2">
    <source>
        <dbReference type="ARBA" id="ARBA00023125"/>
    </source>
</evidence>
<keyword evidence="2" id="KW-0238">DNA-binding</keyword>
<dbReference type="PANTHER" id="PTHR43214:SF41">
    <property type="entry name" value="NITRATE_NITRITE RESPONSE REGULATOR PROTEIN NARP"/>
    <property type="match status" value="1"/>
</dbReference>
<dbReference type="InterPro" id="IPR000792">
    <property type="entry name" value="Tscrpt_reg_LuxR_C"/>
</dbReference>
<dbReference type="EMBL" id="CP007453">
    <property type="protein sequence ID" value="AHM57794.1"/>
    <property type="molecule type" value="Genomic_DNA"/>
</dbReference>
<dbReference type="PANTHER" id="PTHR43214">
    <property type="entry name" value="TWO-COMPONENT RESPONSE REGULATOR"/>
    <property type="match status" value="1"/>
</dbReference>
<dbReference type="InterPro" id="IPR027417">
    <property type="entry name" value="P-loop_NTPase"/>
</dbReference>
<dbReference type="InterPro" id="IPR036388">
    <property type="entry name" value="WH-like_DNA-bd_sf"/>
</dbReference>
<dbReference type="SUPFAM" id="SSF46894">
    <property type="entry name" value="C-terminal effector domain of the bipartite response regulators"/>
    <property type="match status" value="1"/>
</dbReference>
<dbReference type="GO" id="GO:0006355">
    <property type="term" value="P:regulation of DNA-templated transcription"/>
    <property type="evidence" value="ECO:0007669"/>
    <property type="project" value="InterPro"/>
</dbReference>
<reference evidence="5 6" key="1">
    <citation type="journal article" date="2014" name="Genome Announc.">
        <title>Complete Genome Sequence of Amino Acid-Utilizing Eubacterium acidaminophilum al-2 (DSM 3953).</title>
        <authorList>
            <person name="Poehlein A."/>
            <person name="Andreesen J.R."/>
            <person name="Daniel R."/>
        </authorList>
    </citation>
    <scope>NUCLEOTIDE SEQUENCE [LARGE SCALE GENOMIC DNA]</scope>
    <source>
        <strain evidence="5 6">DSM 3953</strain>
        <plasmid evidence="6">Plasmid EAL2_808p</plasmid>
    </source>
</reference>
<keyword evidence="3" id="KW-0804">Transcription</keyword>
<sequence length="872" mass="100826">MANLNKNKFMIPRTKSKMVERESLLSKLDNALGTKLTILWAPAGSGKTTAIVSWLESRNLEGKTAWISLDERDDNPELFWSCFEYAAGKIMRDEPQPGNESSVEAFLNAISESDSELLLVMDDFHFIKNAEILRDIKHLIDDMGSNIHIIITSRTKVNLSLARLRLSGEVTEIDRKDMAFDYRDAGEFLRSNTKLKISEKNVKLINDRTEGWAAGIQMAMLSLKEKKDLAELEEKFNGCSGYVEDYFSEEIFNEQPEEIKDFLLKTCILDELVPGLCSAVSGRKDSQELLEHIYDSNLFVDKQDYDEKIFRYNTLFKEFLLCKSKGMNLDAVYEASNRAAKWYRESGVLNKAINQYIEVGNLEPVIDLVESECIRMVLCSEQSQVFHWLESIPQDIILKKPRLCIANMFIHICDDISYSKYREFAIKTLESYEDEDFRGECQRLMTIAEGDRHFIKSEYKKSIGLYEKAQAIPGNTALYDIAINLKLGVAHFYMHDLEGEKIYFDKALLLSQSYQDEIMYLVVCRTTVFTKFLRRELVECESICGVCINSRMNDALRKSSFMSIFYIILALVYYERNNIGKAEEYVSTGIELIEREGKPMQHCYTLYTGLYVYAGILLDKNNKAELEKVCTKIEELSKGIEYERIPDLYYLNKLESYFDLFKIEIFMEAGKANIVEKYISKLDYKIPQELVMFSKTLIDKGKSDDALMLLNKILISENKENQYLRLKAHIYRAEIFSQEDQYENATKDLREALTIGYENGFIRIFMFKSIKTSRMLIKTIGSMKFNKDYYKMSEYLNNIAAQYSKDKDFEIVSKREKEVLMLIEKGAKNSEIAKELFITESTAKSHILNIFSKLGVRNRVQAVAKAKELGIL</sequence>
<dbReference type="Pfam" id="PF00196">
    <property type="entry name" value="GerE"/>
    <property type="match status" value="1"/>
</dbReference>
<dbReference type="SMART" id="SM00421">
    <property type="entry name" value="HTH_LUXR"/>
    <property type="match status" value="1"/>
</dbReference>
<dbReference type="CDD" id="cd06170">
    <property type="entry name" value="LuxR_C_like"/>
    <property type="match status" value="1"/>
</dbReference>
<dbReference type="GO" id="GO:0003677">
    <property type="term" value="F:DNA binding"/>
    <property type="evidence" value="ECO:0007669"/>
    <property type="project" value="UniProtKB-KW"/>
</dbReference>
<organism evidence="5 6">
    <name type="scientific">Peptoclostridium acidaminophilum DSM 3953</name>
    <dbReference type="NCBI Taxonomy" id="1286171"/>
    <lineage>
        <taxon>Bacteria</taxon>
        <taxon>Bacillati</taxon>
        <taxon>Bacillota</taxon>
        <taxon>Clostridia</taxon>
        <taxon>Peptostreptococcales</taxon>
        <taxon>Peptoclostridiaceae</taxon>
        <taxon>Peptoclostridium</taxon>
    </lineage>
</organism>
<dbReference type="SUPFAM" id="SSF48452">
    <property type="entry name" value="TPR-like"/>
    <property type="match status" value="1"/>
</dbReference>
<geneLocation type="plasmid" evidence="5 6">
    <name>EAL2_808p</name>
</geneLocation>
<keyword evidence="6" id="KW-1185">Reference proteome</keyword>
<name>W8T7T4_PEPAC</name>
<dbReference type="Gene3D" id="1.25.40.10">
    <property type="entry name" value="Tetratricopeptide repeat domain"/>
    <property type="match status" value="1"/>
</dbReference>
<evidence type="ECO:0000256" key="3">
    <source>
        <dbReference type="ARBA" id="ARBA00023163"/>
    </source>
</evidence>
<dbReference type="PATRIC" id="fig|1286171.3.peg.2465"/>
<dbReference type="Pfam" id="PF25873">
    <property type="entry name" value="WHD_MalT"/>
    <property type="match status" value="1"/>
</dbReference>
<dbReference type="KEGG" id="eac:EAL2_808p02890"/>
<evidence type="ECO:0000313" key="6">
    <source>
        <dbReference type="Proteomes" id="UP000019591"/>
    </source>
</evidence>
<keyword evidence="5" id="KW-0614">Plasmid</keyword>
<dbReference type="InterPro" id="IPR039420">
    <property type="entry name" value="WalR-like"/>
</dbReference>
<dbReference type="Pfam" id="PF17874">
    <property type="entry name" value="TPR_MalT"/>
    <property type="match status" value="1"/>
</dbReference>
<dbReference type="Gene3D" id="1.10.10.10">
    <property type="entry name" value="Winged helix-like DNA-binding domain superfamily/Winged helix DNA-binding domain"/>
    <property type="match status" value="1"/>
</dbReference>
<dbReference type="SUPFAM" id="SSF52540">
    <property type="entry name" value="P-loop containing nucleoside triphosphate hydrolases"/>
    <property type="match status" value="1"/>
</dbReference>
<evidence type="ECO:0000259" key="4">
    <source>
        <dbReference type="PROSITE" id="PS50043"/>
    </source>
</evidence>
<dbReference type="InterPro" id="IPR041617">
    <property type="entry name" value="TPR_MalT"/>
</dbReference>
<dbReference type="AlphaFoldDB" id="W8T7T4"/>
<dbReference type="InterPro" id="IPR016032">
    <property type="entry name" value="Sig_transdc_resp-reg_C-effctor"/>
</dbReference>
<dbReference type="Proteomes" id="UP000019591">
    <property type="component" value="Plasmid EAL2_808p"/>
</dbReference>
<dbReference type="PRINTS" id="PR00038">
    <property type="entry name" value="HTHLUXR"/>
</dbReference>
<dbReference type="PROSITE" id="PS50043">
    <property type="entry name" value="HTH_LUXR_2"/>
    <property type="match status" value="1"/>
</dbReference>
<proteinExistence type="predicted"/>
<evidence type="ECO:0000313" key="5">
    <source>
        <dbReference type="EMBL" id="AHM57794.1"/>
    </source>
</evidence>
<dbReference type="OrthoDB" id="1750298at2"/>
<dbReference type="SMART" id="SM00028">
    <property type="entry name" value="TPR"/>
    <property type="match status" value="3"/>
</dbReference>
<evidence type="ECO:0000256" key="1">
    <source>
        <dbReference type="ARBA" id="ARBA00023015"/>
    </source>
</evidence>
<dbReference type="RefSeq" id="WP_096325270.1">
    <property type="nucleotide sequence ID" value="NZ_CP007453.1"/>
</dbReference>
<dbReference type="Gene3D" id="3.40.50.300">
    <property type="entry name" value="P-loop containing nucleotide triphosphate hydrolases"/>
    <property type="match status" value="1"/>
</dbReference>